<protein>
    <submittedName>
        <fullName evidence="4">Filamentous hemagglutinin N-terminal domain-containing protein</fullName>
    </submittedName>
</protein>
<proteinExistence type="predicted"/>
<dbReference type="Gene3D" id="2.160.20.10">
    <property type="entry name" value="Single-stranded right-handed beta-helix, Pectin lyase-like"/>
    <property type="match status" value="5"/>
</dbReference>
<feature type="chain" id="PRO_5041728535" evidence="2">
    <location>
        <begin position="24"/>
        <end position="1869"/>
    </location>
</feature>
<dbReference type="SMART" id="SM00912">
    <property type="entry name" value="Haemagg_act"/>
    <property type="match status" value="1"/>
</dbReference>
<evidence type="ECO:0000256" key="1">
    <source>
        <dbReference type="SAM" id="MobiDB-lite"/>
    </source>
</evidence>
<sequence>MTSTNLLLGWLVFLSLSVPLAVAAQVVPDATLGNENSRVRRATVRGREADLIEGGAARGRNLFHSFREFGVREGDAAYFANPINIENIFGRVTGNNPSNILGTLGVDGAANLFLMNPNGILFGPNASLDIQGSFMGTTANTIQFGNFGWFSTTDGTAPGLLTVNPSAFFFNQVASQGGTIANRGHLITGQDLTLAGNTLDLQGHLTAGRNLTLEARDTLRIRDSATTPFVAAAVGQMQLQGDRVVDIFALNHPNSGLVSGGDMVLRSANQVGGDAHFWSGGNFRIERLNGSLGDLYSPHDPIIRVTGDLTFNNYVGNSLHILAGGSVVVPGTIVILGADTPATTRAETIPLSDGTEIEINGSTQPTLDIRAGVNPSAVVVSNGFEQIGSGNFPGGGTFFRTPTSAGIVLGSVIIVPPDGQVLITNQYLPNPTLPSPDILITGRGISRLGAASPVLGIDARGFAGNGSAVTLDARGQILLFRERSIDSSAELGQSGNVRLLADAGIALGNLASINAYSENRGGDISLSTNGEVSLGIGSSILTSGGGNIRIQSDQLTMEPLSQISAPVNNIRDGGNITLLASDFIRINGGNIGTFVAFPLPSTDPLPEFGDTGDIRIETGTLELTGFVIPAASSPIGFLSGGDITSDVTSNADAGDITITAEQVRLLNGAQIRASTSGAGNAGNVTLRASDVVEVTGRTPETDQVSKIATSVNRGATGNGGDLLIETNRLIVQDQAQIQAGVFGAGQGGALVINAPQSIEIISTADSGSGTGIFTGPEGSEASGNGSTLNITTGQLTLQGDGAQISNEVDSESTGNSGNTLINVNRLVARDGGRIRTGTLNTGQGGNLEITAASSVELSGVSSTGEDAEPSGILTGTFGLADAGDLLLTTPQLIIQGGAAITASTVGLGQDTSAGTGRGGNITINADTIEIAGESAGGLSSNIVSEAGSLFGILNPKSQAPGGTIRLMTRQLTVQDGATISTQTVGAGNAGDLLINATGTVQLLEGDLRTRTTGTGNAGDLTIAAGQLTMQNGEATAATNSGGGRGGNIFVAVGGTTELIGGQGGLAATSFRSGDAGNLSLQTNRLIVRDGAGVITESIGRGQAGHLSIIAPNGVDVNGGRFVTGSEANTLVNNELPGVTPFDPNQTYFFPSRISAQIASPAGTPAANLSIQTGQLTVRDGGEITTQTLGPSRGGRLSINASQINLIGNSGNLRVDVESNPSLLSARTSDTGDAGDIQLDVRQLQINNGAAISAAAVARMGDSTRGRPGSISIRNADLVRLTTNGEISTVIEPGVSVNSSAPDSGSIEIQTRQLSVNSGAEITASTSGRGNAGDITIRDANIINLNRGNISTAVNAGAIGQGGSINLETGVLSLNNRSTITSSTSGEGDTGSINADANERITLDNGSSVTSTVNPGATGDSQTITLTTPNLSLQDESLISAATSGDGSAGDIQIQAVDSVLLSNSTISTQVQRNAVVLHNQARTSTRSNANQGNITIDTNLLSLVNGAQITASTNGQGDAGDVTVRDAQTIFLNDNSRISTEVQRQGRGSGGSIRLNTNLLRLNNSEITANTQGQGDAGNILVRNADTIALNQSTISSAVGPNSTGQGGNIDLVTNSLNLDNARISARTQAQGRGGDVTINASDRINASNSDIETRSESSSSGNITVTAGDIRLRGDSDIRTQVNQGRGTGGTITLSADSIVAFDDSDIVTRAPEGQGGDIRFETPAFFGEGYIADFSGRRTVAPEADGNNRVDVDASGVRSGVVTAPDVSFIQNSLADLPAGAIDTDQLLANSCIARTNQDGTFLITGTGGLPAAPGNDAASSYPTGEVREIPASEAGSSWQPGEPIVEPQGVYRLPDGRLVMSRECSE</sequence>
<evidence type="ECO:0000256" key="2">
    <source>
        <dbReference type="SAM" id="SignalP"/>
    </source>
</evidence>
<name>A0AA97AE25_9CYAN</name>
<organism evidence="4">
    <name type="scientific">Leptolyngbya sp. NK1-12</name>
    <dbReference type="NCBI Taxonomy" id="2547451"/>
    <lineage>
        <taxon>Bacteria</taxon>
        <taxon>Bacillati</taxon>
        <taxon>Cyanobacteriota</taxon>
        <taxon>Cyanophyceae</taxon>
        <taxon>Leptolyngbyales</taxon>
        <taxon>Leptolyngbyaceae</taxon>
        <taxon>Leptolyngbya group</taxon>
        <taxon>Leptolyngbya</taxon>
    </lineage>
</organism>
<feature type="signal peptide" evidence="2">
    <location>
        <begin position="1"/>
        <end position="23"/>
    </location>
</feature>
<evidence type="ECO:0000313" key="4">
    <source>
        <dbReference type="EMBL" id="WNZ21525.1"/>
    </source>
</evidence>
<dbReference type="Pfam" id="PF05860">
    <property type="entry name" value="TPS"/>
    <property type="match status" value="1"/>
</dbReference>
<dbReference type="InterPro" id="IPR012334">
    <property type="entry name" value="Pectin_lyas_fold"/>
</dbReference>
<reference evidence="4" key="1">
    <citation type="submission" date="2020-05" db="EMBL/GenBank/DDBJ databases">
        <authorList>
            <person name="Zhu T."/>
            <person name="Keshari N."/>
            <person name="Lu X."/>
        </authorList>
    </citation>
    <scope>NUCLEOTIDE SEQUENCE</scope>
    <source>
        <strain evidence="4">NK1-12</strain>
    </source>
</reference>
<accession>A0AA97AE25</accession>
<dbReference type="InterPro" id="IPR008638">
    <property type="entry name" value="FhaB/CdiA-like_TPS"/>
</dbReference>
<dbReference type="RefSeq" id="WP_316432773.1">
    <property type="nucleotide sequence ID" value="NZ_CP053586.1"/>
</dbReference>
<feature type="region of interest" description="Disordered" evidence="1">
    <location>
        <begin position="1648"/>
        <end position="1669"/>
    </location>
</feature>
<gene>
    <name evidence="4" type="ORF">HJG54_00690</name>
</gene>
<keyword evidence="2" id="KW-0732">Signal</keyword>
<evidence type="ECO:0000259" key="3">
    <source>
        <dbReference type="SMART" id="SM00912"/>
    </source>
</evidence>
<feature type="domain" description="Filamentous haemagglutinin FhaB/tRNA nuclease CdiA-like TPS" evidence="3">
    <location>
        <begin position="33"/>
        <end position="145"/>
    </location>
</feature>
<dbReference type="EMBL" id="CP053586">
    <property type="protein sequence ID" value="WNZ21525.1"/>
    <property type="molecule type" value="Genomic_DNA"/>
</dbReference>
<dbReference type="NCBIfam" id="TIGR01901">
    <property type="entry name" value="adhes_NPXG"/>
    <property type="match status" value="1"/>
</dbReference>
<dbReference type="SUPFAM" id="SSF51126">
    <property type="entry name" value="Pectin lyase-like"/>
    <property type="match status" value="8"/>
</dbReference>
<dbReference type="InterPro" id="IPR011050">
    <property type="entry name" value="Pectin_lyase_fold/virulence"/>
</dbReference>